<dbReference type="InterPro" id="IPR006757">
    <property type="entry name" value="OGF_rcpt"/>
</dbReference>
<gene>
    <name evidence="4" type="primary">LOC106459265</name>
</gene>
<keyword evidence="3" id="KW-1185">Reference proteome</keyword>
<accession>A0ABM1B3W8</accession>
<dbReference type="GeneID" id="106459265"/>
<feature type="domain" description="Opioid growth factor receptor (OGFr) conserved" evidence="2">
    <location>
        <begin position="1"/>
        <end position="139"/>
    </location>
</feature>
<dbReference type="Proteomes" id="UP000694941">
    <property type="component" value="Unplaced"/>
</dbReference>
<dbReference type="PANTHER" id="PTHR14015:SF2">
    <property type="entry name" value="OPIOID GROWTH FACTOR RECEPTOR (OGFR) CONSERVED DOMAIN-CONTAINING PROTEIN"/>
    <property type="match status" value="1"/>
</dbReference>
<evidence type="ECO:0000259" key="2">
    <source>
        <dbReference type="Pfam" id="PF04664"/>
    </source>
</evidence>
<reference evidence="4" key="1">
    <citation type="submission" date="2025-08" db="UniProtKB">
        <authorList>
            <consortium name="RefSeq"/>
        </authorList>
    </citation>
    <scope>IDENTIFICATION</scope>
    <source>
        <tissue evidence="4">Muscle</tissue>
    </source>
</reference>
<dbReference type="PANTHER" id="PTHR14015">
    <property type="entry name" value="OPIOID GROWTH FACTOR RECEPTOR OGFR ZETA-TYPE OPIOID RECEPTOR"/>
    <property type="match status" value="1"/>
</dbReference>
<name>A0ABM1B3W8_LIMPO</name>
<evidence type="ECO:0000313" key="4">
    <source>
        <dbReference type="RefSeq" id="XP_013774316.1"/>
    </source>
</evidence>
<sequence length="145" mass="17299">MNSGGHALQLHEAKAIKSDPQSKKRVFRAYTMMLDFYGIEFTNQYTGELKRGKNWEEKAKSLNKYIYNYLRITQILKFLGEVGFEELKCPLVEFLLLECLKERSLSYANIALKDYWVHVLRNEADRTYILRLLAHYWPDRDKLER</sequence>
<proteinExistence type="inferred from homology"/>
<evidence type="ECO:0000256" key="1">
    <source>
        <dbReference type="ARBA" id="ARBA00010365"/>
    </source>
</evidence>
<dbReference type="Pfam" id="PF04664">
    <property type="entry name" value="OGFr_N"/>
    <property type="match status" value="1"/>
</dbReference>
<dbReference type="RefSeq" id="XP_013774316.1">
    <property type="nucleotide sequence ID" value="XM_013918862.2"/>
</dbReference>
<protein>
    <submittedName>
        <fullName evidence="4">Opioid growth factor receptor-like protein 1</fullName>
    </submittedName>
</protein>
<dbReference type="InterPro" id="IPR039574">
    <property type="entry name" value="OGFr"/>
</dbReference>
<evidence type="ECO:0000313" key="3">
    <source>
        <dbReference type="Proteomes" id="UP000694941"/>
    </source>
</evidence>
<comment type="similarity">
    <text evidence="1">Belongs to the opioid growth factor receptor family.</text>
</comment>
<organism evidence="3 4">
    <name type="scientific">Limulus polyphemus</name>
    <name type="common">Atlantic horseshoe crab</name>
    <dbReference type="NCBI Taxonomy" id="6850"/>
    <lineage>
        <taxon>Eukaryota</taxon>
        <taxon>Metazoa</taxon>
        <taxon>Ecdysozoa</taxon>
        <taxon>Arthropoda</taxon>
        <taxon>Chelicerata</taxon>
        <taxon>Merostomata</taxon>
        <taxon>Xiphosura</taxon>
        <taxon>Limulidae</taxon>
        <taxon>Limulus</taxon>
    </lineage>
</organism>